<dbReference type="RefSeq" id="WP_311701581.1">
    <property type="nucleotide sequence ID" value="NZ_JAVREY010000176.1"/>
</dbReference>
<dbReference type="InterPro" id="IPR043502">
    <property type="entry name" value="DNA/RNA_pol_sf"/>
</dbReference>
<evidence type="ECO:0000313" key="12">
    <source>
        <dbReference type="Proteomes" id="UP001183809"/>
    </source>
</evidence>
<dbReference type="PANTHER" id="PTHR34047:SF3">
    <property type="entry name" value="BLR2052 PROTEIN"/>
    <property type="match status" value="1"/>
</dbReference>
<keyword evidence="3 11" id="KW-0548">Nucleotidyltransferase</keyword>
<evidence type="ECO:0000256" key="5">
    <source>
        <dbReference type="ARBA" id="ARBA00022842"/>
    </source>
</evidence>
<keyword evidence="6 11" id="KW-0695">RNA-directed DNA polymerase</keyword>
<reference evidence="12" key="1">
    <citation type="submission" date="2023-07" db="EMBL/GenBank/DDBJ databases">
        <title>30 novel species of actinomycetes from the DSMZ collection.</title>
        <authorList>
            <person name="Nouioui I."/>
        </authorList>
    </citation>
    <scope>NUCLEOTIDE SEQUENCE [LARGE SCALE GENOMIC DNA]</scope>
    <source>
        <strain evidence="12">DSM 41699</strain>
    </source>
</reference>
<keyword evidence="7" id="KW-0051">Antiviral defense</keyword>
<feature type="domain" description="Reverse transcriptase" evidence="10">
    <location>
        <begin position="51"/>
        <end position="290"/>
    </location>
</feature>
<dbReference type="InterPro" id="IPR000123">
    <property type="entry name" value="Reverse_transcriptase_msDNA"/>
</dbReference>
<dbReference type="SUPFAM" id="SSF56672">
    <property type="entry name" value="DNA/RNA polymerases"/>
    <property type="match status" value="1"/>
</dbReference>
<dbReference type="InterPro" id="IPR051083">
    <property type="entry name" value="GrpII_Intron_Splice-Mob/Def"/>
</dbReference>
<evidence type="ECO:0000256" key="9">
    <source>
        <dbReference type="ARBA" id="ARBA00048173"/>
    </source>
</evidence>
<dbReference type="PANTHER" id="PTHR34047">
    <property type="entry name" value="NUCLEAR INTRON MATURASE 1, MITOCHONDRIAL-RELATED"/>
    <property type="match status" value="1"/>
</dbReference>
<dbReference type="CDD" id="cd01651">
    <property type="entry name" value="RT_G2_intron"/>
    <property type="match status" value="1"/>
</dbReference>
<dbReference type="Pfam" id="PF08388">
    <property type="entry name" value="GIIM"/>
    <property type="match status" value="1"/>
</dbReference>
<comment type="similarity">
    <text evidence="8">Belongs to the bacterial reverse transcriptase family.</text>
</comment>
<evidence type="ECO:0000256" key="1">
    <source>
        <dbReference type="ARBA" id="ARBA00012493"/>
    </source>
</evidence>
<keyword evidence="2 11" id="KW-0808">Transferase</keyword>
<protein>
    <recommendedName>
        <fullName evidence="1">RNA-directed DNA polymerase</fullName>
        <ecNumber evidence="1">2.7.7.49</ecNumber>
    </recommendedName>
</protein>
<keyword evidence="12" id="KW-1185">Reference proteome</keyword>
<dbReference type="NCBIfam" id="TIGR04416">
    <property type="entry name" value="group_II_RT_mat"/>
    <property type="match status" value="1"/>
</dbReference>
<dbReference type="Pfam" id="PF00078">
    <property type="entry name" value="RVT_1"/>
    <property type="match status" value="1"/>
</dbReference>
<dbReference type="PRINTS" id="PR00866">
    <property type="entry name" value="RNADNAPOLMS"/>
</dbReference>
<organism evidence="11 12">
    <name type="scientific">Streptomyces gibsoniae</name>
    <dbReference type="NCBI Taxonomy" id="3075529"/>
    <lineage>
        <taxon>Bacteria</taxon>
        <taxon>Bacillati</taxon>
        <taxon>Actinomycetota</taxon>
        <taxon>Actinomycetes</taxon>
        <taxon>Kitasatosporales</taxon>
        <taxon>Streptomycetaceae</taxon>
        <taxon>Streptomyces</taxon>
    </lineage>
</organism>
<name>A0ABU2UAA5_9ACTN</name>
<evidence type="ECO:0000256" key="7">
    <source>
        <dbReference type="ARBA" id="ARBA00023118"/>
    </source>
</evidence>
<evidence type="ECO:0000256" key="4">
    <source>
        <dbReference type="ARBA" id="ARBA00022723"/>
    </source>
</evidence>
<dbReference type="InterPro" id="IPR000477">
    <property type="entry name" value="RT_dom"/>
</dbReference>
<keyword evidence="4" id="KW-0479">Metal-binding</keyword>
<comment type="caution">
    <text evidence="11">The sequence shown here is derived from an EMBL/GenBank/DDBJ whole genome shotgun (WGS) entry which is preliminary data.</text>
</comment>
<dbReference type="EMBL" id="JAVREY010000176">
    <property type="protein sequence ID" value="MDT0470141.1"/>
    <property type="molecule type" value="Genomic_DNA"/>
</dbReference>
<evidence type="ECO:0000256" key="6">
    <source>
        <dbReference type="ARBA" id="ARBA00022918"/>
    </source>
</evidence>
<dbReference type="InterPro" id="IPR013597">
    <property type="entry name" value="Mat_intron_G2"/>
</dbReference>
<sequence length="414" mass="47910">MSEPKPKPFDISKWVVQAAWLRVKENQGAAGVDGQSIDDFEADLRNNLFKIWNRMSSGSYFPPPVRAVEIPKSGGGIRVLGVPTVADRVAQTVASMYLERRVEPIFHPDSYGYRPRRSALDAVAVCRERCWKYDWAVDLDVRKFFDTIDHDLLLRAVEKHATEPWVVLYVRRWLVAPLQRPDGGLEARDRGSPQGSAISPVLANLFLHYVLDAWLVRTFPDVRFERYADDAVVHCVSEGQAQQVRAAIAARMAECGLELHEDKTKIVYCKDANRTGAFEHVKFDFLGYTFRPRLARNKAGAYFASFSPAISDAAAKRIRKKMRSWWLHRRSDRSLIFLAAMINEVVRGWIGYYGKFRRSALRPLFRHLNEILVRWVQGKYKRFRYAPNRARQFLKEIAQRDPRLFVHWQFGVRP</sequence>
<gene>
    <name evidence="11" type="primary">ltrA</name>
    <name evidence="11" type="ORF">RM764_45815</name>
</gene>
<evidence type="ECO:0000256" key="8">
    <source>
        <dbReference type="ARBA" id="ARBA00034120"/>
    </source>
</evidence>
<comment type="catalytic activity">
    <reaction evidence="9">
        <text>DNA(n) + a 2'-deoxyribonucleoside 5'-triphosphate = DNA(n+1) + diphosphate</text>
        <dbReference type="Rhea" id="RHEA:22508"/>
        <dbReference type="Rhea" id="RHEA-COMP:17339"/>
        <dbReference type="Rhea" id="RHEA-COMP:17340"/>
        <dbReference type="ChEBI" id="CHEBI:33019"/>
        <dbReference type="ChEBI" id="CHEBI:61560"/>
        <dbReference type="ChEBI" id="CHEBI:173112"/>
        <dbReference type="EC" id="2.7.7.49"/>
    </reaction>
</comment>
<accession>A0ABU2UAA5</accession>
<dbReference type="PROSITE" id="PS50878">
    <property type="entry name" value="RT_POL"/>
    <property type="match status" value="1"/>
</dbReference>
<dbReference type="InterPro" id="IPR030931">
    <property type="entry name" value="Group_II_RT_mat"/>
</dbReference>
<evidence type="ECO:0000256" key="2">
    <source>
        <dbReference type="ARBA" id="ARBA00022679"/>
    </source>
</evidence>
<dbReference type="GO" id="GO:0003964">
    <property type="term" value="F:RNA-directed DNA polymerase activity"/>
    <property type="evidence" value="ECO:0007669"/>
    <property type="project" value="UniProtKB-KW"/>
</dbReference>
<evidence type="ECO:0000313" key="11">
    <source>
        <dbReference type="EMBL" id="MDT0470141.1"/>
    </source>
</evidence>
<proteinExistence type="inferred from homology"/>
<keyword evidence="5" id="KW-0460">Magnesium</keyword>
<evidence type="ECO:0000259" key="10">
    <source>
        <dbReference type="PROSITE" id="PS50878"/>
    </source>
</evidence>
<dbReference type="EC" id="2.7.7.49" evidence="1"/>
<dbReference type="Proteomes" id="UP001183809">
    <property type="component" value="Unassembled WGS sequence"/>
</dbReference>
<evidence type="ECO:0000256" key="3">
    <source>
        <dbReference type="ARBA" id="ARBA00022695"/>
    </source>
</evidence>